<keyword evidence="5" id="KW-1185">Reference proteome</keyword>
<dbReference type="Gene3D" id="2.40.128.130">
    <property type="entry name" value="Autotransporter beta-domain"/>
    <property type="match status" value="1"/>
</dbReference>
<dbReference type="SUPFAM" id="SSF51126">
    <property type="entry name" value="Pectin lyase-like"/>
    <property type="match status" value="3"/>
</dbReference>
<dbReference type="GO" id="GO:0019867">
    <property type="term" value="C:outer membrane"/>
    <property type="evidence" value="ECO:0007669"/>
    <property type="project" value="InterPro"/>
</dbReference>
<evidence type="ECO:0000256" key="2">
    <source>
        <dbReference type="SAM" id="MobiDB-lite"/>
    </source>
</evidence>
<dbReference type="EMBL" id="NNRM01000001">
    <property type="protein sequence ID" value="OYR30979.1"/>
    <property type="molecule type" value="Genomic_DNA"/>
</dbReference>
<dbReference type="SUPFAM" id="SSF103515">
    <property type="entry name" value="Autotransporter"/>
    <property type="match status" value="1"/>
</dbReference>
<dbReference type="InterPro" id="IPR036709">
    <property type="entry name" value="Autotransporte_beta_dom_sf"/>
</dbReference>
<evidence type="ECO:0000256" key="1">
    <source>
        <dbReference type="ARBA" id="ARBA00022729"/>
    </source>
</evidence>
<dbReference type="InterPro" id="IPR011050">
    <property type="entry name" value="Pectin_lyase_fold/virulence"/>
</dbReference>
<feature type="region of interest" description="Disordered" evidence="2">
    <location>
        <begin position="763"/>
        <end position="789"/>
    </location>
</feature>
<dbReference type="InterPro" id="IPR005546">
    <property type="entry name" value="Autotransporte_beta"/>
</dbReference>
<dbReference type="NCBIfam" id="TIGR01414">
    <property type="entry name" value="autotrans_barl"/>
    <property type="match status" value="1"/>
</dbReference>
<dbReference type="AlphaFoldDB" id="A0A256GV18"/>
<evidence type="ECO:0000313" key="5">
    <source>
        <dbReference type="Proteomes" id="UP000216188"/>
    </source>
</evidence>
<protein>
    <submittedName>
        <fullName evidence="4">Outer membrane autotransporter barrel domain protein</fullName>
    </submittedName>
</protein>
<dbReference type="SMART" id="SM00869">
    <property type="entry name" value="Autotransporter"/>
    <property type="match status" value="1"/>
</dbReference>
<dbReference type="PROSITE" id="PS51208">
    <property type="entry name" value="AUTOTRANSPORTER"/>
    <property type="match status" value="1"/>
</dbReference>
<dbReference type="InterPro" id="IPR006315">
    <property type="entry name" value="OM_autotransptr_brl_dom"/>
</dbReference>
<proteinExistence type="predicted"/>
<comment type="caution">
    <text evidence="4">The sequence shown here is derived from an EMBL/GenBank/DDBJ whole genome shotgun (WGS) entry which is preliminary data.</text>
</comment>
<feature type="domain" description="Autotransporter" evidence="3">
    <location>
        <begin position="899"/>
        <end position="1182"/>
    </location>
</feature>
<keyword evidence="1" id="KW-0732">Signal</keyword>
<name>A0A256GV18_9HYPH</name>
<dbReference type="Proteomes" id="UP000216188">
    <property type="component" value="Unassembled WGS sequence"/>
</dbReference>
<dbReference type="Pfam" id="PF03797">
    <property type="entry name" value="Autotransporter"/>
    <property type="match status" value="1"/>
</dbReference>
<dbReference type="InterPro" id="IPR013425">
    <property type="entry name" value="Autotrns_rpt"/>
</dbReference>
<gene>
    <name evidence="4" type="ORF">CEV34_0015</name>
</gene>
<dbReference type="NCBIfam" id="TIGR02601">
    <property type="entry name" value="autotrns_rpt"/>
    <property type="match status" value="2"/>
</dbReference>
<dbReference type="Pfam" id="PF12951">
    <property type="entry name" value="PATR"/>
    <property type="match status" value="4"/>
</dbReference>
<accession>A0A256GV18</accession>
<evidence type="ECO:0000259" key="3">
    <source>
        <dbReference type="PROSITE" id="PS51208"/>
    </source>
</evidence>
<organism evidence="4 5">
    <name type="scientific">Brucella pseudogrignonensis</name>
    <dbReference type="NCBI Taxonomy" id="419475"/>
    <lineage>
        <taxon>Bacteria</taxon>
        <taxon>Pseudomonadati</taxon>
        <taxon>Pseudomonadota</taxon>
        <taxon>Alphaproteobacteria</taxon>
        <taxon>Hyphomicrobiales</taxon>
        <taxon>Brucellaceae</taxon>
        <taxon>Brucella/Ochrobactrum group</taxon>
        <taxon>Brucella</taxon>
    </lineage>
</organism>
<reference evidence="4 5" key="1">
    <citation type="submission" date="2017-07" db="EMBL/GenBank/DDBJ databases">
        <title>Phylogenetic study on the rhizospheric bacterium Ochrobactrum sp. A44.</title>
        <authorList>
            <person name="Krzyzanowska D.M."/>
            <person name="Ossowicki A."/>
            <person name="Rajewska M."/>
            <person name="Maciag T."/>
            <person name="Kaczynski Z."/>
            <person name="Czerwicka M."/>
            <person name="Jafra S."/>
        </authorList>
    </citation>
    <scope>NUCLEOTIDE SEQUENCE [LARGE SCALE GENOMIC DNA]</scope>
    <source>
        <strain evidence="4 5">CCUG 30717</strain>
    </source>
</reference>
<evidence type="ECO:0000313" key="4">
    <source>
        <dbReference type="EMBL" id="OYR30979.1"/>
    </source>
</evidence>
<sequence>MGNIFASSIRMRRSNLGHTDAAVVKRLGVGNMSVSRNTSRRVIAASILVLSSTTLISSALAQSVFSGGTLIISGEQTVADDFDLLTSGTVQITSGGNATLTGNIVTNSNMLTFSTLGTGLVTGNIDGGSSLIDKTGTGTLVIDGQISGGGTGISVRGTLVLNNANTFGGGSGSILLSNGTIIAGDNNALSTARITTTFATGTLSANKDVTLANNFSLNTDTDLAVDTAGHQISLTGRIQANSGGGSAARLIKNGVGTLTLSGNNTYAGGTVLNQGTLSVSSDSNLGDVNGGLTFDGGELKFGSAFDLSTSRTINLSAGGGTIDMAGIESTIRRAISGSGGLTVKDSSNSANGTLTLEGMNDYTGATTIADGATLALSGQGRVNQSSGVHVDGTFDVSNASSAQINNLSGHGNVALGSNYLQINNAAGTFSGVISGVGGVNIGSGQQVFTGTNSYTGGTGIMAGAVLELGNGGTEGSVAGSITNYGAVVFNRSDDVLYNGEITGNGLFAHVGSGKLTLTTTSSSRGDVLIGPDSTLQLGNGGTTGHIGGTNFTGTITNLGTLIYDRSNAVSWKGVYAGDGEIIKKGANTLTLTGDSSGYAGSTTVKSGKLIVGDALGNGKLGGNVTVFDGASLGGYGTLGSGAGSLVSIQSGGILSPGNSIGTLTINGDLTLQPGSFLMTELSGNGTADLVNVTGRANIGGSHLVITALDPEISYKAGQNYDILTAGNLVSGQFADVTSNSAFLTFTLDPEQSSNAFNVELKPIATEPEPSNPNPGGNPGEGENPKPTPLFTTVANTQNEFTTAQALDSLAQTGSSLALYNKLLMLSAHEARAAYDNLSGEAYASAKGALVNQSHFINSAITSRLQQASGMTPTAPVATMNYVSAPKEPEAFEEMTPELDSKNLYTGWGYVYGAWSEQDSTSNTSRMKSSVGGFVTGIDRLVYENWRLGLLAGYSHTSFDVDSRASAGSSDNYTIGAYTGTEWQMSDGNALAFSSGLAYTWHQLDMNRSVAFRAFNDSLSAEYDAGTFQIFGELGYKIRLPKAVLEPYANLSYVRLKTDAFNEDGQTAAALSMESDTTDTTFSTLGFRASTTFDLGSIPTTARADLGWRHAAAGDVNPVSTASFLGSNTFTVTGAPIAKDTAIIEAGLDFVLSKDATLGLSYSGQFGSGAQRNGVNASLKVSF</sequence>